<dbReference type="InterPro" id="IPR010209">
    <property type="entry name" value="Ion_transpt_RnfG/RsxG"/>
</dbReference>
<keyword evidence="2" id="KW-0597">Phosphoprotein</keyword>
<evidence type="ECO:0000313" key="8">
    <source>
        <dbReference type="EMBL" id="QHI69988.1"/>
    </source>
</evidence>
<evidence type="ECO:0000313" key="9">
    <source>
        <dbReference type="Proteomes" id="UP000464954"/>
    </source>
</evidence>
<dbReference type="GO" id="GO:0005886">
    <property type="term" value="C:plasma membrane"/>
    <property type="evidence" value="ECO:0007669"/>
    <property type="project" value="InterPro"/>
</dbReference>
<dbReference type="Pfam" id="PF04205">
    <property type="entry name" value="FMN_bind"/>
    <property type="match status" value="1"/>
</dbReference>
<keyword evidence="6" id="KW-1133">Transmembrane helix</keyword>
<evidence type="ECO:0000256" key="1">
    <source>
        <dbReference type="ARBA" id="ARBA00022448"/>
    </source>
</evidence>
<dbReference type="SMART" id="SM00900">
    <property type="entry name" value="FMN_bind"/>
    <property type="match status" value="1"/>
</dbReference>
<dbReference type="GO" id="GO:0009055">
    <property type="term" value="F:electron transfer activity"/>
    <property type="evidence" value="ECO:0007669"/>
    <property type="project" value="InterPro"/>
</dbReference>
<dbReference type="KEGG" id="taer:GT409_11180"/>
<dbReference type="RefSeq" id="WP_160629167.1">
    <property type="nucleotide sequence ID" value="NZ_CP047593.1"/>
</dbReference>
<evidence type="ECO:0000256" key="5">
    <source>
        <dbReference type="ARBA" id="ARBA00022982"/>
    </source>
</evidence>
<keyword evidence="5" id="KW-0249">Electron transport</keyword>
<reference evidence="8 9" key="1">
    <citation type="submission" date="2020-01" db="EMBL/GenBank/DDBJ databases">
        <title>Ponticoccus aerotolerans gen. nov., sp. nov., an anaerobic bacterium and proposal of Ponticoccusceae fam. nov., Ponticoccusles ord. nov. and Ponticoccuse classis nov. in the phylum Kiritimatiellaeota.</title>
        <authorList>
            <person name="Zhou L.Y."/>
            <person name="Du Z.J."/>
        </authorList>
    </citation>
    <scope>NUCLEOTIDE SEQUENCE [LARGE SCALE GENOMIC DNA]</scope>
    <source>
        <strain evidence="8 9">S-5007</strain>
    </source>
</reference>
<keyword evidence="6" id="KW-0472">Membrane</keyword>
<dbReference type="GO" id="GO:0022900">
    <property type="term" value="P:electron transport chain"/>
    <property type="evidence" value="ECO:0007669"/>
    <property type="project" value="InterPro"/>
</dbReference>
<keyword evidence="3" id="KW-0285">Flavoprotein</keyword>
<sequence>MKRFKTVLFMVVIAALYGAGVTGLYLSSEKTVQQNKRFLEQRALVQLFGLGDTQKLSKKEIAALVEAQIDRSETLTDPQTGNKIQLLKAYKSAAQNQLIAYGFPFSGIGFWAEINGYIAVNASLQKTVGLKVISQSETPGLGARIEEPFFVQPFKDGLDISKPAPGKSYIYMGTSGSKPDPGTPQYERTFDAITGATQTSLAMERMLNAAVAQFRRAADNRKAGE</sequence>
<dbReference type="GO" id="GO:0010181">
    <property type="term" value="F:FMN binding"/>
    <property type="evidence" value="ECO:0007669"/>
    <property type="project" value="InterPro"/>
</dbReference>
<accession>A0A6P1MD40</accession>
<feature type="transmembrane region" description="Helical" evidence="6">
    <location>
        <begin position="7"/>
        <end position="26"/>
    </location>
</feature>
<evidence type="ECO:0000256" key="6">
    <source>
        <dbReference type="SAM" id="Phobius"/>
    </source>
</evidence>
<evidence type="ECO:0000256" key="3">
    <source>
        <dbReference type="ARBA" id="ARBA00022630"/>
    </source>
</evidence>
<dbReference type="EMBL" id="CP047593">
    <property type="protein sequence ID" value="QHI69988.1"/>
    <property type="molecule type" value="Genomic_DNA"/>
</dbReference>
<feature type="domain" description="FMN-binding" evidence="7">
    <location>
        <begin position="109"/>
        <end position="214"/>
    </location>
</feature>
<dbReference type="PANTHER" id="PTHR36118">
    <property type="entry name" value="ION-TRANSLOCATING OXIDOREDUCTASE COMPLEX SUBUNIT G"/>
    <property type="match status" value="1"/>
</dbReference>
<dbReference type="Proteomes" id="UP000464954">
    <property type="component" value="Chromosome"/>
</dbReference>
<organism evidence="8 9">
    <name type="scientific">Tichowtungia aerotolerans</name>
    <dbReference type="NCBI Taxonomy" id="2697043"/>
    <lineage>
        <taxon>Bacteria</taxon>
        <taxon>Pseudomonadati</taxon>
        <taxon>Kiritimatiellota</taxon>
        <taxon>Tichowtungiia</taxon>
        <taxon>Tichowtungiales</taxon>
        <taxon>Tichowtungiaceae</taxon>
        <taxon>Tichowtungia</taxon>
    </lineage>
</organism>
<dbReference type="InterPro" id="IPR007329">
    <property type="entry name" value="FMN-bd"/>
</dbReference>
<evidence type="ECO:0000256" key="4">
    <source>
        <dbReference type="ARBA" id="ARBA00022643"/>
    </source>
</evidence>
<protein>
    <submittedName>
        <fullName evidence="8">FMN-binding protein</fullName>
    </submittedName>
</protein>
<keyword evidence="9" id="KW-1185">Reference proteome</keyword>
<name>A0A6P1MD40_9BACT</name>
<proteinExistence type="predicted"/>
<keyword evidence="6" id="KW-0812">Transmembrane</keyword>
<gene>
    <name evidence="8" type="ORF">GT409_11180</name>
</gene>
<dbReference type="PANTHER" id="PTHR36118:SF1">
    <property type="entry name" value="ION-TRANSLOCATING OXIDOREDUCTASE COMPLEX SUBUNIT G"/>
    <property type="match status" value="1"/>
</dbReference>
<dbReference type="AlphaFoldDB" id="A0A6P1MD40"/>
<keyword evidence="1" id="KW-0813">Transport</keyword>
<evidence type="ECO:0000259" key="7">
    <source>
        <dbReference type="SMART" id="SM00900"/>
    </source>
</evidence>
<evidence type="ECO:0000256" key="2">
    <source>
        <dbReference type="ARBA" id="ARBA00022553"/>
    </source>
</evidence>
<keyword evidence="4" id="KW-0288">FMN</keyword>